<gene>
    <name evidence="2" type="ORF">PFISCL1PPCAC_5360</name>
</gene>
<reference evidence="2" key="1">
    <citation type="submission" date="2023-10" db="EMBL/GenBank/DDBJ databases">
        <title>Genome assembly of Pristionchus species.</title>
        <authorList>
            <person name="Yoshida K."/>
            <person name="Sommer R.J."/>
        </authorList>
    </citation>
    <scope>NUCLEOTIDE SEQUENCE</scope>
    <source>
        <strain evidence="2">RS5133</strain>
    </source>
</reference>
<feature type="non-terminal residue" evidence="2">
    <location>
        <position position="130"/>
    </location>
</feature>
<name>A0AAV5V713_9BILA</name>
<protein>
    <submittedName>
        <fullName evidence="2">Uncharacterized protein</fullName>
    </submittedName>
</protein>
<keyword evidence="1" id="KW-0472">Membrane</keyword>
<evidence type="ECO:0000313" key="3">
    <source>
        <dbReference type="Proteomes" id="UP001432322"/>
    </source>
</evidence>
<dbReference type="AlphaFoldDB" id="A0AAV5V713"/>
<comment type="caution">
    <text evidence="2">The sequence shown here is derived from an EMBL/GenBank/DDBJ whole genome shotgun (WGS) entry which is preliminary data.</text>
</comment>
<feature type="non-terminal residue" evidence="2">
    <location>
        <position position="1"/>
    </location>
</feature>
<proteinExistence type="predicted"/>
<feature type="transmembrane region" description="Helical" evidence="1">
    <location>
        <begin position="60"/>
        <end position="79"/>
    </location>
</feature>
<accession>A0AAV5V713</accession>
<organism evidence="2 3">
    <name type="scientific">Pristionchus fissidentatus</name>
    <dbReference type="NCBI Taxonomy" id="1538716"/>
    <lineage>
        <taxon>Eukaryota</taxon>
        <taxon>Metazoa</taxon>
        <taxon>Ecdysozoa</taxon>
        <taxon>Nematoda</taxon>
        <taxon>Chromadorea</taxon>
        <taxon>Rhabditida</taxon>
        <taxon>Rhabditina</taxon>
        <taxon>Diplogasteromorpha</taxon>
        <taxon>Diplogasteroidea</taxon>
        <taxon>Neodiplogasteridae</taxon>
        <taxon>Pristionchus</taxon>
    </lineage>
</organism>
<keyword evidence="1" id="KW-1133">Transmembrane helix</keyword>
<dbReference type="Proteomes" id="UP001432322">
    <property type="component" value="Unassembled WGS sequence"/>
</dbReference>
<dbReference type="EMBL" id="BTSY01000002">
    <property type="protein sequence ID" value="GMT14063.1"/>
    <property type="molecule type" value="Genomic_DNA"/>
</dbReference>
<feature type="transmembrane region" description="Helical" evidence="1">
    <location>
        <begin position="30"/>
        <end position="48"/>
    </location>
</feature>
<evidence type="ECO:0000313" key="2">
    <source>
        <dbReference type="EMBL" id="GMT14063.1"/>
    </source>
</evidence>
<keyword evidence="1" id="KW-0812">Transmembrane</keyword>
<evidence type="ECO:0000256" key="1">
    <source>
        <dbReference type="SAM" id="Phobius"/>
    </source>
</evidence>
<sequence>FSPDQTRSMADQFDETAEKYTSFCRIHITVLQRAVSIVFSLLTVFLTIDGCYHHNQWSSLNSFSFFIIFQLSLIMIIVMADCGENKAACRIWISAMSVELLWFLAASLGEFPRFVIEELRWLSLRVEKNF</sequence>
<keyword evidence="3" id="KW-1185">Reference proteome</keyword>